<dbReference type="GO" id="GO:0016020">
    <property type="term" value="C:membrane"/>
    <property type="evidence" value="ECO:0007669"/>
    <property type="project" value="UniProtKB-SubCell"/>
</dbReference>
<comment type="subcellular location">
    <subcellularLocation>
        <location evidence="1">Membrane</location>
        <topology evidence="1">Multi-pass membrane protein</topology>
    </subcellularLocation>
</comment>
<dbReference type="Gene3D" id="1.20.1250.20">
    <property type="entry name" value="MFS general substrate transporter like domains"/>
    <property type="match status" value="2"/>
</dbReference>
<feature type="transmembrane region" description="Helical" evidence="2">
    <location>
        <begin position="88"/>
        <end position="115"/>
    </location>
</feature>
<evidence type="ECO:0000259" key="3">
    <source>
        <dbReference type="PROSITE" id="PS50850"/>
    </source>
</evidence>
<dbReference type="PANTHER" id="PTHR23525">
    <property type="entry name" value="TRANSPORTER, PUTATIVE-RELATED"/>
    <property type="match status" value="1"/>
</dbReference>
<dbReference type="GO" id="GO:0022857">
    <property type="term" value="F:transmembrane transporter activity"/>
    <property type="evidence" value="ECO:0007669"/>
    <property type="project" value="InterPro"/>
</dbReference>
<feature type="transmembrane region" description="Helical" evidence="2">
    <location>
        <begin position="268"/>
        <end position="286"/>
    </location>
</feature>
<dbReference type="SUPFAM" id="SSF103473">
    <property type="entry name" value="MFS general substrate transporter"/>
    <property type="match status" value="1"/>
</dbReference>
<feature type="transmembrane region" description="Helical" evidence="2">
    <location>
        <begin position="147"/>
        <end position="166"/>
    </location>
</feature>
<accession>A0A0D3JLC9</accession>
<proteinExistence type="predicted"/>
<dbReference type="EnsemblProtists" id="EOD24314">
    <property type="protein sequence ID" value="EOD24314"/>
    <property type="gene ID" value="EMIHUDRAFT_238659"/>
</dbReference>
<keyword evidence="2" id="KW-1133">Transmembrane helix</keyword>
<organism evidence="4 5">
    <name type="scientific">Emiliania huxleyi (strain CCMP1516)</name>
    <dbReference type="NCBI Taxonomy" id="280463"/>
    <lineage>
        <taxon>Eukaryota</taxon>
        <taxon>Haptista</taxon>
        <taxon>Haptophyta</taxon>
        <taxon>Prymnesiophyceae</taxon>
        <taxon>Isochrysidales</taxon>
        <taxon>Noelaerhabdaceae</taxon>
        <taxon>Emiliania</taxon>
    </lineage>
</organism>
<feature type="transmembrane region" description="Helical" evidence="2">
    <location>
        <begin position="390"/>
        <end position="413"/>
    </location>
</feature>
<evidence type="ECO:0000256" key="2">
    <source>
        <dbReference type="SAM" id="Phobius"/>
    </source>
</evidence>
<keyword evidence="5" id="KW-1185">Reference proteome</keyword>
<sequence length="463" mass="50796">MALGEALLPASETETRAKYRKNVVKIFVVYFMSIAVREVAFGPLFNIYLLDMGGNMLVGSIESMRGLMQMLLAYPLGKLADSLPRGLLLLAGIMMAGIFMDAQKFIVVGMCLWAPAMQNWFSTSNAIVADSTPPETRTATMADMSNIQVIASAIGPAIQMFFLFVLQQDSWDRPTLHKADAAPSHLNSTFMLEELPPLEKTAAKGRGKYMSADLDRPVFGGRIPTRWYLAIALQISSTITAMGAGMTVKFFPLFFKARRSPDRVDYGFTPQALCLLTFACPIAMAVMQRVCLRVSNSLGRLPAIMLFHFLGTAALVVMCLCDNVAALVFLFIIRGALMNARSPIITAVTMDLVTTEMRGRWASIQSITGFSWSGSAFIGGVIAQAYGYRFSFFVTAIVYMVSFALMFPIMWAFPKEQDTTVEEAISMVRQSHAPSRPFSVVMNDAGSFLPDDPEAKKKAPVGP</sequence>
<feature type="transmembrane region" description="Helical" evidence="2">
    <location>
        <begin position="227"/>
        <end position="248"/>
    </location>
</feature>
<name>A0A0D3JLC9_EMIH1</name>
<dbReference type="OMA" id="LHINVYL"/>
<dbReference type="InterPro" id="IPR036259">
    <property type="entry name" value="MFS_trans_sf"/>
</dbReference>
<feature type="transmembrane region" description="Helical" evidence="2">
    <location>
        <begin position="361"/>
        <end position="383"/>
    </location>
</feature>
<dbReference type="InterPro" id="IPR011701">
    <property type="entry name" value="MFS"/>
</dbReference>
<dbReference type="Proteomes" id="UP000013827">
    <property type="component" value="Unassembled WGS sequence"/>
</dbReference>
<dbReference type="PaxDb" id="2903-EOD24314"/>
<dbReference type="InterPro" id="IPR020846">
    <property type="entry name" value="MFS_dom"/>
</dbReference>
<feature type="transmembrane region" description="Helical" evidence="2">
    <location>
        <begin position="26"/>
        <end position="50"/>
    </location>
</feature>
<feature type="domain" description="Major facilitator superfamily (MFS) profile" evidence="3">
    <location>
        <begin position="229"/>
        <end position="463"/>
    </location>
</feature>
<dbReference type="KEGG" id="ehx:EMIHUDRAFT_238659"/>
<dbReference type="eggNOG" id="ENOG502QPTK">
    <property type="taxonomic scope" value="Eukaryota"/>
</dbReference>
<dbReference type="Pfam" id="PF07690">
    <property type="entry name" value="MFS_1"/>
    <property type="match status" value="1"/>
</dbReference>
<keyword evidence="2" id="KW-0472">Membrane</keyword>
<dbReference type="PROSITE" id="PS50850">
    <property type="entry name" value="MFS"/>
    <property type="match status" value="1"/>
</dbReference>
<dbReference type="HOGENOM" id="CLU_030392_1_0_1"/>
<evidence type="ECO:0000313" key="4">
    <source>
        <dbReference type="EnsemblProtists" id="EOD24314"/>
    </source>
</evidence>
<dbReference type="RefSeq" id="XP_005776743.1">
    <property type="nucleotide sequence ID" value="XM_005776686.1"/>
</dbReference>
<reference evidence="5" key="1">
    <citation type="journal article" date="2013" name="Nature">
        <title>Pan genome of the phytoplankton Emiliania underpins its global distribution.</title>
        <authorList>
            <person name="Read B.A."/>
            <person name="Kegel J."/>
            <person name="Klute M.J."/>
            <person name="Kuo A."/>
            <person name="Lefebvre S.C."/>
            <person name="Maumus F."/>
            <person name="Mayer C."/>
            <person name="Miller J."/>
            <person name="Monier A."/>
            <person name="Salamov A."/>
            <person name="Young J."/>
            <person name="Aguilar M."/>
            <person name="Claverie J.M."/>
            <person name="Frickenhaus S."/>
            <person name="Gonzalez K."/>
            <person name="Herman E.K."/>
            <person name="Lin Y.C."/>
            <person name="Napier J."/>
            <person name="Ogata H."/>
            <person name="Sarno A.F."/>
            <person name="Shmutz J."/>
            <person name="Schroeder D."/>
            <person name="de Vargas C."/>
            <person name="Verret F."/>
            <person name="von Dassow P."/>
            <person name="Valentin K."/>
            <person name="Van de Peer Y."/>
            <person name="Wheeler G."/>
            <person name="Dacks J.B."/>
            <person name="Delwiche C.F."/>
            <person name="Dyhrman S.T."/>
            <person name="Glockner G."/>
            <person name="John U."/>
            <person name="Richards T."/>
            <person name="Worden A.Z."/>
            <person name="Zhang X."/>
            <person name="Grigoriev I.V."/>
            <person name="Allen A.E."/>
            <person name="Bidle K."/>
            <person name="Borodovsky M."/>
            <person name="Bowler C."/>
            <person name="Brownlee C."/>
            <person name="Cock J.M."/>
            <person name="Elias M."/>
            <person name="Gladyshev V.N."/>
            <person name="Groth M."/>
            <person name="Guda C."/>
            <person name="Hadaegh A."/>
            <person name="Iglesias-Rodriguez M.D."/>
            <person name="Jenkins J."/>
            <person name="Jones B.M."/>
            <person name="Lawson T."/>
            <person name="Leese F."/>
            <person name="Lindquist E."/>
            <person name="Lobanov A."/>
            <person name="Lomsadze A."/>
            <person name="Malik S.B."/>
            <person name="Marsh M.E."/>
            <person name="Mackinder L."/>
            <person name="Mock T."/>
            <person name="Mueller-Roeber B."/>
            <person name="Pagarete A."/>
            <person name="Parker M."/>
            <person name="Probert I."/>
            <person name="Quesneville H."/>
            <person name="Raines C."/>
            <person name="Rensing S.A."/>
            <person name="Riano-Pachon D.M."/>
            <person name="Richier S."/>
            <person name="Rokitta S."/>
            <person name="Shiraiwa Y."/>
            <person name="Soanes D.M."/>
            <person name="van der Giezen M."/>
            <person name="Wahlund T.M."/>
            <person name="Williams B."/>
            <person name="Wilson W."/>
            <person name="Wolfe G."/>
            <person name="Wurch L.L."/>
        </authorList>
    </citation>
    <scope>NUCLEOTIDE SEQUENCE</scope>
</reference>
<keyword evidence="2" id="KW-0812">Transmembrane</keyword>
<evidence type="ECO:0000256" key="1">
    <source>
        <dbReference type="ARBA" id="ARBA00004141"/>
    </source>
</evidence>
<protein>
    <recommendedName>
        <fullName evidence="3">Major facilitator superfamily (MFS) profile domain-containing protein</fullName>
    </recommendedName>
</protein>
<feature type="transmembrane region" description="Helical" evidence="2">
    <location>
        <begin position="306"/>
        <end position="333"/>
    </location>
</feature>
<dbReference type="GeneID" id="17269855"/>
<dbReference type="AlphaFoldDB" id="A0A0D3JLC9"/>
<reference evidence="4" key="2">
    <citation type="submission" date="2024-10" db="UniProtKB">
        <authorList>
            <consortium name="EnsemblProtists"/>
        </authorList>
    </citation>
    <scope>IDENTIFICATION</scope>
</reference>
<dbReference type="PANTHER" id="PTHR23525:SF1">
    <property type="entry name" value="NODULIN-LIKE DOMAIN-CONTAINING PROTEIN"/>
    <property type="match status" value="1"/>
</dbReference>
<evidence type="ECO:0000313" key="5">
    <source>
        <dbReference type="Proteomes" id="UP000013827"/>
    </source>
</evidence>